<evidence type="ECO:0000256" key="7">
    <source>
        <dbReference type="SAM" id="SignalP"/>
    </source>
</evidence>
<dbReference type="PANTHER" id="PTHR30627">
    <property type="entry name" value="PEPTIDOGLYCAN D,D-TRANSPEPTIDASE"/>
    <property type="match status" value="1"/>
</dbReference>
<keyword evidence="4 7" id="KW-0732">Signal</keyword>
<organism evidence="10 11">
    <name type="scientific">Dactylosporangium vinaceum</name>
    <dbReference type="NCBI Taxonomy" id="53362"/>
    <lineage>
        <taxon>Bacteria</taxon>
        <taxon>Bacillati</taxon>
        <taxon>Actinomycetota</taxon>
        <taxon>Actinomycetes</taxon>
        <taxon>Micromonosporales</taxon>
        <taxon>Micromonosporaceae</taxon>
        <taxon>Dactylosporangium</taxon>
    </lineage>
</organism>
<keyword evidence="6" id="KW-0046">Antibiotic resistance</keyword>
<dbReference type="Gene3D" id="3.90.1310.10">
    <property type="entry name" value="Penicillin-binding protein 2a (Domain 2)"/>
    <property type="match status" value="1"/>
</dbReference>
<dbReference type="InterPro" id="IPR050515">
    <property type="entry name" value="Beta-lactam/transpept"/>
</dbReference>
<keyword evidence="5" id="KW-0378">Hydrolase</keyword>
<evidence type="ECO:0000256" key="2">
    <source>
        <dbReference type="ARBA" id="ARBA00007898"/>
    </source>
</evidence>
<evidence type="ECO:0000256" key="6">
    <source>
        <dbReference type="ARBA" id="ARBA00023251"/>
    </source>
</evidence>
<dbReference type="RefSeq" id="WP_223093366.1">
    <property type="nucleotide sequence ID" value="NZ_CP061913.1"/>
</dbReference>
<name>A0ABV5MME6_9ACTN</name>
<feature type="domain" description="Penicillin-binding protein dimerisation" evidence="8">
    <location>
        <begin position="153"/>
        <end position="312"/>
    </location>
</feature>
<accession>A0ABV5MME6</accession>
<dbReference type="Pfam" id="PF05223">
    <property type="entry name" value="MecA_N"/>
    <property type="match status" value="1"/>
</dbReference>
<evidence type="ECO:0000259" key="9">
    <source>
        <dbReference type="Pfam" id="PF05223"/>
    </source>
</evidence>
<proteinExistence type="inferred from homology"/>
<dbReference type="InterPro" id="IPR005311">
    <property type="entry name" value="PBP_dimer"/>
</dbReference>
<feature type="chain" id="PRO_5046987689" description="beta-lactamase" evidence="7">
    <location>
        <begin position="23"/>
        <end position="501"/>
    </location>
</feature>
<dbReference type="Pfam" id="PF03717">
    <property type="entry name" value="PBP_dimer"/>
    <property type="match status" value="1"/>
</dbReference>
<evidence type="ECO:0000256" key="5">
    <source>
        <dbReference type="ARBA" id="ARBA00022801"/>
    </source>
</evidence>
<dbReference type="EMBL" id="JBHMCA010000070">
    <property type="protein sequence ID" value="MFB9450046.1"/>
    <property type="molecule type" value="Genomic_DNA"/>
</dbReference>
<gene>
    <name evidence="10" type="ORF">ACFFTR_43800</name>
</gene>
<feature type="signal peptide" evidence="7">
    <location>
        <begin position="1"/>
        <end position="22"/>
    </location>
</feature>
<dbReference type="EC" id="3.5.2.6" evidence="3"/>
<dbReference type="InterPro" id="IPR007887">
    <property type="entry name" value="MecA_N"/>
</dbReference>
<dbReference type="PANTHER" id="PTHR30627:SF6">
    <property type="entry name" value="BETA-LACTAMASE YBXI-RELATED"/>
    <property type="match status" value="1"/>
</dbReference>
<evidence type="ECO:0000256" key="4">
    <source>
        <dbReference type="ARBA" id="ARBA00022729"/>
    </source>
</evidence>
<reference evidence="10 11" key="1">
    <citation type="submission" date="2024-09" db="EMBL/GenBank/DDBJ databases">
        <authorList>
            <person name="Sun Q."/>
            <person name="Mori K."/>
        </authorList>
    </citation>
    <scope>NUCLEOTIDE SEQUENCE [LARGE SCALE GENOMIC DNA]</scope>
    <source>
        <strain evidence="10 11">JCM 3307</strain>
    </source>
</reference>
<evidence type="ECO:0000256" key="3">
    <source>
        <dbReference type="ARBA" id="ARBA00012865"/>
    </source>
</evidence>
<comment type="catalytic activity">
    <reaction evidence="1">
        <text>a beta-lactam + H2O = a substituted beta-amino acid</text>
        <dbReference type="Rhea" id="RHEA:20401"/>
        <dbReference type="ChEBI" id="CHEBI:15377"/>
        <dbReference type="ChEBI" id="CHEBI:35627"/>
        <dbReference type="ChEBI" id="CHEBI:140347"/>
        <dbReference type="EC" id="3.5.2.6"/>
    </reaction>
</comment>
<dbReference type="Gene3D" id="3.40.710.10">
    <property type="entry name" value="DD-peptidase/beta-lactamase superfamily"/>
    <property type="match status" value="1"/>
</dbReference>
<keyword evidence="11" id="KW-1185">Reference proteome</keyword>
<feature type="domain" description="NTF2-like N-terminal transpeptidase" evidence="9">
    <location>
        <begin position="31"/>
        <end position="145"/>
    </location>
</feature>
<dbReference type="InterPro" id="IPR012338">
    <property type="entry name" value="Beta-lactam/transpept-like"/>
</dbReference>
<comment type="similarity">
    <text evidence="2">Belongs to the class-D beta-lactamase family.</text>
</comment>
<dbReference type="Proteomes" id="UP001589608">
    <property type="component" value="Unassembled WGS sequence"/>
</dbReference>
<sequence>MTRLRGILLLLGALTLVAPLTAGCDGDDRPSADDRFTAFLADWRKADFTGFGDLLTPQGRTLDAAAAKELLAGTEGDLSARRPALTPHGKAKIQAADATLAVGVEWTLPDGRKWAYDTTLNARLLGQKWQVYFGPSTVHPKLEDGRHLALRATPAKRGTVTAADGTPIVSDTPVVYVGVEPQRVPDVAALVQRLGLVFKSVQVEVGLQDLPAKLQAAKPDAFVDVVTLRRTDFDEIAKDLDGTPGVRTRTGTLSLPLTRTFARALLGTSGEATKEIIDASQGALKVGDVAGLTGLQRRYDTQLRGKPGVTIVPMGDDAGPALLTLPAEDGATIATTIDVKIQQAADAAVAATAKPSALVAVRVSDGAVLAAANGPGPAGYNLAFLGEVPGPALPADPAKVGVGGTWSLGAEAFTGRAGQPGVTAAPLGYAAVAAALARGKWQEPVLLRGAKPAPGAAVSGTFTPPNFTVGVQGDIAYCVYVTDAGRDVTDPLAGAFLNGVR</sequence>
<evidence type="ECO:0000259" key="8">
    <source>
        <dbReference type="Pfam" id="PF03717"/>
    </source>
</evidence>
<evidence type="ECO:0000313" key="11">
    <source>
        <dbReference type="Proteomes" id="UP001589608"/>
    </source>
</evidence>
<evidence type="ECO:0000313" key="10">
    <source>
        <dbReference type="EMBL" id="MFB9450046.1"/>
    </source>
</evidence>
<comment type="caution">
    <text evidence="10">The sequence shown here is derived from an EMBL/GenBank/DDBJ whole genome shotgun (WGS) entry which is preliminary data.</text>
</comment>
<dbReference type="PROSITE" id="PS51257">
    <property type="entry name" value="PROKAR_LIPOPROTEIN"/>
    <property type="match status" value="1"/>
</dbReference>
<dbReference type="SUPFAM" id="SSF56519">
    <property type="entry name" value="Penicillin binding protein dimerisation domain"/>
    <property type="match status" value="1"/>
</dbReference>
<dbReference type="SUPFAM" id="SSF56601">
    <property type="entry name" value="beta-lactamase/transpeptidase-like"/>
    <property type="match status" value="1"/>
</dbReference>
<dbReference type="InterPro" id="IPR036138">
    <property type="entry name" value="PBP_dimer_sf"/>
</dbReference>
<evidence type="ECO:0000256" key="1">
    <source>
        <dbReference type="ARBA" id="ARBA00001526"/>
    </source>
</evidence>
<protein>
    <recommendedName>
        <fullName evidence="3">beta-lactamase</fullName>
        <ecNumber evidence="3">3.5.2.6</ecNumber>
    </recommendedName>
</protein>